<accession>A0AAV8YL08</accession>
<feature type="region of interest" description="Disordered" evidence="1">
    <location>
        <begin position="125"/>
        <end position="156"/>
    </location>
</feature>
<reference evidence="2" key="1">
    <citation type="journal article" date="2023" name="Insect Mol. Biol.">
        <title>Genome sequencing provides insights into the evolution of gene families encoding plant cell wall-degrading enzymes in longhorned beetles.</title>
        <authorList>
            <person name="Shin N.R."/>
            <person name="Okamura Y."/>
            <person name="Kirsch R."/>
            <person name="Pauchet Y."/>
        </authorList>
    </citation>
    <scope>NUCLEOTIDE SEQUENCE</scope>
    <source>
        <strain evidence="2">AMC_N1</strain>
    </source>
</reference>
<evidence type="ECO:0008006" key="4">
    <source>
        <dbReference type="Google" id="ProtNLM"/>
    </source>
</evidence>
<organism evidence="2 3">
    <name type="scientific">Aromia moschata</name>
    <dbReference type="NCBI Taxonomy" id="1265417"/>
    <lineage>
        <taxon>Eukaryota</taxon>
        <taxon>Metazoa</taxon>
        <taxon>Ecdysozoa</taxon>
        <taxon>Arthropoda</taxon>
        <taxon>Hexapoda</taxon>
        <taxon>Insecta</taxon>
        <taxon>Pterygota</taxon>
        <taxon>Neoptera</taxon>
        <taxon>Endopterygota</taxon>
        <taxon>Coleoptera</taxon>
        <taxon>Polyphaga</taxon>
        <taxon>Cucujiformia</taxon>
        <taxon>Chrysomeloidea</taxon>
        <taxon>Cerambycidae</taxon>
        <taxon>Cerambycinae</taxon>
        <taxon>Callichromatini</taxon>
        <taxon>Aromia</taxon>
    </lineage>
</organism>
<feature type="region of interest" description="Disordered" evidence="1">
    <location>
        <begin position="15"/>
        <end position="103"/>
    </location>
</feature>
<comment type="caution">
    <text evidence="2">The sequence shown here is derived from an EMBL/GenBank/DDBJ whole genome shotgun (WGS) entry which is preliminary data.</text>
</comment>
<feature type="compositionally biased region" description="Basic and acidic residues" evidence="1">
    <location>
        <begin position="52"/>
        <end position="71"/>
    </location>
</feature>
<name>A0AAV8YL08_9CUCU</name>
<dbReference type="EMBL" id="JAPWTK010000081">
    <property type="protein sequence ID" value="KAJ8951621.1"/>
    <property type="molecule type" value="Genomic_DNA"/>
</dbReference>
<feature type="compositionally biased region" description="Basic residues" evidence="1">
    <location>
        <begin position="146"/>
        <end position="156"/>
    </location>
</feature>
<feature type="compositionally biased region" description="Basic and acidic residues" evidence="1">
    <location>
        <begin position="125"/>
        <end position="145"/>
    </location>
</feature>
<dbReference type="AlphaFoldDB" id="A0AAV8YL08"/>
<gene>
    <name evidence="2" type="ORF">NQ318_012291</name>
</gene>
<keyword evidence="3" id="KW-1185">Reference proteome</keyword>
<feature type="compositionally biased region" description="Basic residues" evidence="1">
    <location>
        <begin position="18"/>
        <end position="33"/>
    </location>
</feature>
<evidence type="ECO:0000313" key="2">
    <source>
        <dbReference type="EMBL" id="KAJ8951621.1"/>
    </source>
</evidence>
<evidence type="ECO:0000313" key="3">
    <source>
        <dbReference type="Proteomes" id="UP001162162"/>
    </source>
</evidence>
<feature type="compositionally biased region" description="Basic and acidic residues" evidence="1">
    <location>
        <begin position="79"/>
        <end position="97"/>
    </location>
</feature>
<proteinExistence type="predicted"/>
<evidence type="ECO:0000256" key="1">
    <source>
        <dbReference type="SAM" id="MobiDB-lite"/>
    </source>
</evidence>
<feature type="compositionally biased region" description="Basic residues" evidence="1">
    <location>
        <begin position="41"/>
        <end position="51"/>
    </location>
</feature>
<sequence length="179" mass="21183">MAQFVTHIQPTLVESSHHHIPHPHHHKDHHRDHHSKEHGSKEHHHAITKSPHRGDHRELPYKDGHLGHSKDFPVLPHTPLEHHHEEETSYDGRKRDSGQYLDSHGMPHTFELHFVDSQGIHRDYHGHGIDDDYRKEHHGDQEKRHEGRRRTSPLTKKKVPGRLHLNLSTFILFIWKTNM</sequence>
<protein>
    <recommendedName>
        <fullName evidence="4">Histidine-rich glycoprotein-like</fullName>
    </recommendedName>
</protein>
<dbReference type="Proteomes" id="UP001162162">
    <property type="component" value="Unassembled WGS sequence"/>
</dbReference>